<evidence type="ECO:0000259" key="7">
    <source>
        <dbReference type="PROSITE" id="PS50879"/>
    </source>
</evidence>
<dbReference type="PANTHER" id="PTHR48475:SF2">
    <property type="entry name" value="RIBONUCLEASE H"/>
    <property type="match status" value="1"/>
</dbReference>
<dbReference type="InterPro" id="IPR036397">
    <property type="entry name" value="RNaseH_sf"/>
</dbReference>
<dbReference type="InterPro" id="IPR041588">
    <property type="entry name" value="Integrase_H2C2"/>
</dbReference>
<dbReference type="RefSeq" id="XP_022149417.1">
    <property type="nucleotide sequence ID" value="XM_022293725.1"/>
</dbReference>
<dbReference type="PROSITE" id="PS50994">
    <property type="entry name" value="INTEGRASE"/>
    <property type="match status" value="1"/>
</dbReference>
<dbReference type="InterPro" id="IPR043502">
    <property type="entry name" value="DNA/RNA_pol_sf"/>
</dbReference>
<dbReference type="Gene3D" id="1.10.340.70">
    <property type="match status" value="1"/>
</dbReference>
<keyword evidence="3" id="KW-0540">Nuclease</keyword>
<proteinExistence type="predicted"/>
<dbReference type="PANTHER" id="PTHR48475">
    <property type="entry name" value="RIBONUCLEASE H"/>
    <property type="match status" value="1"/>
</dbReference>
<dbReference type="Pfam" id="PF13456">
    <property type="entry name" value="RVT_3"/>
    <property type="match status" value="1"/>
</dbReference>
<evidence type="ECO:0000256" key="2">
    <source>
        <dbReference type="ARBA" id="ARBA00022695"/>
    </source>
</evidence>
<evidence type="ECO:0000256" key="6">
    <source>
        <dbReference type="ARBA" id="ARBA00022918"/>
    </source>
</evidence>
<dbReference type="SUPFAM" id="SSF53098">
    <property type="entry name" value="Ribonuclease H-like"/>
    <property type="match status" value="2"/>
</dbReference>
<keyword evidence="2" id="KW-0548">Nucleotidyltransferase</keyword>
<dbReference type="SUPFAM" id="SSF56672">
    <property type="entry name" value="DNA/RNA polymerases"/>
    <property type="match status" value="1"/>
</dbReference>
<evidence type="ECO:0000313" key="10">
    <source>
        <dbReference type="RefSeq" id="XP_022149417.1"/>
    </source>
</evidence>
<dbReference type="GO" id="GO:0004523">
    <property type="term" value="F:RNA-DNA hybrid ribonuclease activity"/>
    <property type="evidence" value="ECO:0007669"/>
    <property type="project" value="InterPro"/>
</dbReference>
<dbReference type="Pfam" id="PF00665">
    <property type="entry name" value="rve"/>
    <property type="match status" value="1"/>
</dbReference>
<accession>A0A6J1D7W6</accession>
<keyword evidence="9" id="KW-1185">Reference proteome</keyword>
<keyword evidence="6" id="KW-0695">RNA-directed DNA polymerase</keyword>
<dbReference type="GO" id="GO:0015074">
    <property type="term" value="P:DNA integration"/>
    <property type="evidence" value="ECO:0007669"/>
    <property type="project" value="InterPro"/>
</dbReference>
<dbReference type="Proteomes" id="UP000504603">
    <property type="component" value="Unplaced"/>
</dbReference>
<dbReference type="InterPro" id="IPR041373">
    <property type="entry name" value="RT_RNaseH"/>
</dbReference>
<dbReference type="CDD" id="cd09279">
    <property type="entry name" value="RNase_HI_like"/>
    <property type="match status" value="1"/>
</dbReference>
<dbReference type="GO" id="GO:0003964">
    <property type="term" value="F:RNA-directed DNA polymerase activity"/>
    <property type="evidence" value="ECO:0007669"/>
    <property type="project" value="UniProtKB-KW"/>
</dbReference>
<dbReference type="KEGG" id="mcha:111017848"/>
<dbReference type="InterPro" id="IPR001584">
    <property type="entry name" value="Integrase_cat-core"/>
</dbReference>
<protein>
    <submittedName>
        <fullName evidence="10">Protein NYNRIN-like</fullName>
    </submittedName>
</protein>
<dbReference type="Pfam" id="PF17917">
    <property type="entry name" value="RT_RNaseH"/>
    <property type="match status" value="1"/>
</dbReference>
<gene>
    <name evidence="10" type="primary">LOC111017848</name>
</gene>
<reference evidence="10" key="1">
    <citation type="submission" date="2025-08" db="UniProtKB">
        <authorList>
            <consortium name="RefSeq"/>
        </authorList>
    </citation>
    <scope>IDENTIFICATION</scope>
    <source>
        <strain evidence="10">OHB3-1</strain>
    </source>
</reference>
<evidence type="ECO:0000256" key="1">
    <source>
        <dbReference type="ARBA" id="ARBA00022679"/>
    </source>
</evidence>
<dbReference type="InterPro" id="IPR002156">
    <property type="entry name" value="RNaseH_domain"/>
</dbReference>
<organism evidence="9 10">
    <name type="scientific">Momordica charantia</name>
    <name type="common">Bitter gourd</name>
    <name type="synonym">Balsam pear</name>
    <dbReference type="NCBI Taxonomy" id="3673"/>
    <lineage>
        <taxon>Eukaryota</taxon>
        <taxon>Viridiplantae</taxon>
        <taxon>Streptophyta</taxon>
        <taxon>Embryophyta</taxon>
        <taxon>Tracheophyta</taxon>
        <taxon>Spermatophyta</taxon>
        <taxon>Magnoliopsida</taxon>
        <taxon>eudicotyledons</taxon>
        <taxon>Gunneridae</taxon>
        <taxon>Pentapetalae</taxon>
        <taxon>rosids</taxon>
        <taxon>fabids</taxon>
        <taxon>Cucurbitales</taxon>
        <taxon>Cucurbitaceae</taxon>
        <taxon>Momordiceae</taxon>
        <taxon>Momordica</taxon>
    </lineage>
</organism>
<evidence type="ECO:0000256" key="3">
    <source>
        <dbReference type="ARBA" id="ARBA00022722"/>
    </source>
</evidence>
<feature type="domain" description="Integrase catalytic" evidence="8">
    <location>
        <begin position="351"/>
        <end position="510"/>
    </location>
</feature>
<dbReference type="PROSITE" id="PS50879">
    <property type="entry name" value="RNASE_H_1"/>
    <property type="match status" value="1"/>
</dbReference>
<evidence type="ECO:0000256" key="5">
    <source>
        <dbReference type="ARBA" id="ARBA00022801"/>
    </source>
</evidence>
<dbReference type="Pfam" id="PF17921">
    <property type="entry name" value="Integrase_H2C2"/>
    <property type="match status" value="1"/>
</dbReference>
<keyword evidence="1" id="KW-0808">Transferase</keyword>
<evidence type="ECO:0000256" key="4">
    <source>
        <dbReference type="ARBA" id="ARBA00022759"/>
    </source>
</evidence>
<sequence>MTEAETRYPQMEKLALALVTSARKLRPYFQAHTILVLTNLPLKNIFLKPETSGRLVKWALELSEYDIQFGPRTVLKEQAVADFIVELTPPSQSTESDLSWTIYVDGSSNERGCGAGILLLAQGGERFEYALRFNFRTSNNEAEYEALLAGLRVAKRLGANHVKVFSDSQLIVNQIKEEYQTNDPRMEKYLTKLASAYETDLARSVPVEILDSPSILEPDVMEVDTPSPSWVDPIVEFIKGNPPQDPKEQKKMARRAARFTLREGALYRRGFSLPLLKCVTPEEGLYILREIYEGACGNDSGARSLSAKVVRQGYYWPTIEQDARQFVKTCDNCQRFANIIHQPLELLTPISAPWPFAQWGVDIIGPFPLGKGQTKFAVVAMDYFTKWAEAEALSHITESRVTSFIWANVVCRFGIPNAIVTDNGKQFDNAKFKDFCSNLGIRHLSSSPAHPKANGQVEAVNKIIKRELKLRLDSRMGRWAEELPEVLWSYQTTPRESTGETPFSLAFGSEAIVPVEIGIPTNRVEQKFKLLLSIIFWTSEFEEKY</sequence>
<keyword evidence="4" id="KW-0255">Endonuclease</keyword>
<dbReference type="Gene3D" id="3.30.420.10">
    <property type="entry name" value="Ribonuclease H-like superfamily/Ribonuclease H"/>
    <property type="match status" value="2"/>
</dbReference>
<keyword evidence="5" id="KW-0378">Hydrolase</keyword>
<dbReference type="GeneID" id="111017848"/>
<evidence type="ECO:0000313" key="9">
    <source>
        <dbReference type="Proteomes" id="UP000504603"/>
    </source>
</evidence>
<dbReference type="AlphaFoldDB" id="A0A6J1D7W6"/>
<dbReference type="InterPro" id="IPR012337">
    <property type="entry name" value="RNaseH-like_sf"/>
</dbReference>
<evidence type="ECO:0000259" key="8">
    <source>
        <dbReference type="PROSITE" id="PS50994"/>
    </source>
</evidence>
<name>A0A6J1D7W6_MOMCH</name>
<feature type="domain" description="RNase H type-1" evidence="7">
    <location>
        <begin position="96"/>
        <end position="232"/>
    </location>
</feature>
<dbReference type="OrthoDB" id="1934939at2759"/>
<dbReference type="GO" id="GO:0003676">
    <property type="term" value="F:nucleic acid binding"/>
    <property type="evidence" value="ECO:0007669"/>
    <property type="project" value="InterPro"/>
</dbReference>